<accession>A0A1Y3KVB1</accession>
<protein>
    <submittedName>
        <fullName evidence="1">Uncharacterized protein</fullName>
    </submittedName>
</protein>
<gene>
    <name evidence="1" type="ORF">B8W72_22490</name>
</gene>
<dbReference type="AlphaFoldDB" id="A0A1Y3KVB1"/>
<dbReference type="Proteomes" id="UP000196082">
    <property type="component" value="Unassembled WGS sequence"/>
</dbReference>
<evidence type="ECO:0000313" key="1">
    <source>
        <dbReference type="EMBL" id="OUM26943.1"/>
    </source>
</evidence>
<organism evidence="1">
    <name type="scientific">Pseudomonas putida</name>
    <name type="common">Arthrobacter siderocapsulatus</name>
    <dbReference type="NCBI Taxonomy" id="303"/>
    <lineage>
        <taxon>Bacteria</taxon>
        <taxon>Pseudomonadati</taxon>
        <taxon>Pseudomonadota</taxon>
        <taxon>Gammaproteobacteria</taxon>
        <taxon>Pseudomonadales</taxon>
        <taxon>Pseudomonadaceae</taxon>
        <taxon>Pseudomonas</taxon>
    </lineage>
</organism>
<reference evidence="1" key="1">
    <citation type="submission" date="2017-05" db="EMBL/GenBank/DDBJ databases">
        <title>Whole genome sequence of Pseudomonas putida isolate 1312 commercialized as a biostimulant.</title>
        <authorList>
            <person name="Crovadore J."/>
            <person name="Blanc P."/>
            <person name="Chablais R."/>
            <person name="Cochard B."/>
            <person name="Grizard D."/>
            <person name="Lefort F."/>
        </authorList>
    </citation>
    <scope>NUCLEOTIDE SEQUENCE [LARGE SCALE GENOMIC DNA]</scope>
    <source>
        <strain evidence="1">1312</strain>
    </source>
</reference>
<dbReference type="RefSeq" id="WP_086978021.1">
    <property type="nucleotide sequence ID" value="NZ_NFSB01000086.1"/>
</dbReference>
<comment type="caution">
    <text evidence="1">The sequence shown here is derived from an EMBL/GenBank/DDBJ whole genome shotgun (WGS) entry which is preliminary data.</text>
</comment>
<proteinExistence type="predicted"/>
<dbReference type="EMBL" id="NFSB01000086">
    <property type="protein sequence ID" value="OUM26943.1"/>
    <property type="molecule type" value="Genomic_DNA"/>
</dbReference>
<sequence>MKLKTIEYVPTLNEFVEKHKDSTEIGEKKLVDDFLEFPDSENEQCETRIELIRRASELRQTVISRIDDVIMCNRYAIAQYNYNAEALEPMFIECDKHYGGMLSQMIESGHEDQHPHARLIQPFNTYCEIKNAKTIANEGLIIHLWATIEQHVKQAILLKDKKQKSLPHKWNEIVIRARRAGIHLTRLPSYKIIDEIRIVNNKIKHLYIVDNTLCKYKGFSQHKGKKMSAVDYRVHEYAIGAHHFMNRVICSMGPTVRY</sequence>
<name>A0A1Y3KVB1_PSEPU</name>